<protein>
    <submittedName>
        <fullName evidence="2">Uncharacterized protein</fullName>
    </submittedName>
</protein>
<evidence type="ECO:0000313" key="2">
    <source>
        <dbReference type="EMBL" id="KAG0493447.1"/>
    </source>
</evidence>
<feature type="region of interest" description="Disordered" evidence="1">
    <location>
        <begin position="1"/>
        <end position="31"/>
    </location>
</feature>
<dbReference type="EMBL" id="JADCNM010000002">
    <property type="protein sequence ID" value="KAG0493447.1"/>
    <property type="molecule type" value="Genomic_DNA"/>
</dbReference>
<dbReference type="AlphaFoldDB" id="A0A835VCA5"/>
<evidence type="ECO:0000313" key="3">
    <source>
        <dbReference type="Proteomes" id="UP000639772"/>
    </source>
</evidence>
<accession>A0A835VCA5</accession>
<sequence length="121" mass="13495">MKVSLANHSSFRKARPESPPPTGKNTIFVSPAPWTPNQNICQGSPIFKFPTSVPKSASTVIESWNLLPRPPSPSRSKQSASPPRDDQQPRPLPSPREEGDQYVSPLQRVRFSQQRHKSAIE</sequence>
<organism evidence="2 3">
    <name type="scientific">Vanilla planifolia</name>
    <name type="common">Vanilla</name>
    <dbReference type="NCBI Taxonomy" id="51239"/>
    <lineage>
        <taxon>Eukaryota</taxon>
        <taxon>Viridiplantae</taxon>
        <taxon>Streptophyta</taxon>
        <taxon>Embryophyta</taxon>
        <taxon>Tracheophyta</taxon>
        <taxon>Spermatophyta</taxon>
        <taxon>Magnoliopsida</taxon>
        <taxon>Liliopsida</taxon>
        <taxon>Asparagales</taxon>
        <taxon>Orchidaceae</taxon>
        <taxon>Vanilloideae</taxon>
        <taxon>Vanilleae</taxon>
        <taxon>Vanilla</taxon>
    </lineage>
</organism>
<comment type="caution">
    <text evidence="2">The sequence shown here is derived from an EMBL/GenBank/DDBJ whole genome shotgun (WGS) entry which is preliminary data.</text>
</comment>
<dbReference type="Proteomes" id="UP000639772">
    <property type="component" value="Unassembled WGS sequence"/>
</dbReference>
<reference evidence="2 3" key="1">
    <citation type="journal article" date="2020" name="Nat. Food">
        <title>A phased Vanilla planifolia genome enables genetic improvement of flavour and production.</title>
        <authorList>
            <person name="Hasing T."/>
            <person name="Tang H."/>
            <person name="Brym M."/>
            <person name="Khazi F."/>
            <person name="Huang T."/>
            <person name="Chambers A.H."/>
        </authorList>
    </citation>
    <scope>NUCLEOTIDE SEQUENCE [LARGE SCALE GENOMIC DNA]</scope>
    <source>
        <tissue evidence="2">Leaf</tissue>
    </source>
</reference>
<name>A0A835VCA5_VANPL</name>
<proteinExistence type="predicted"/>
<evidence type="ECO:0000256" key="1">
    <source>
        <dbReference type="SAM" id="MobiDB-lite"/>
    </source>
</evidence>
<gene>
    <name evidence="2" type="ORF">HPP92_004441</name>
</gene>
<feature type="region of interest" description="Disordered" evidence="1">
    <location>
        <begin position="65"/>
        <end position="121"/>
    </location>
</feature>